<dbReference type="PROSITE" id="PS00232">
    <property type="entry name" value="CADHERIN_1"/>
    <property type="match status" value="3"/>
</dbReference>
<dbReference type="GO" id="GO:0007156">
    <property type="term" value="P:homophilic cell adhesion via plasma membrane adhesion molecules"/>
    <property type="evidence" value="ECO:0007669"/>
    <property type="project" value="InterPro"/>
</dbReference>
<dbReference type="FunFam" id="2.60.40.60:FF:000020">
    <property type="entry name" value="Dachsous cadherin-related 1b"/>
    <property type="match status" value="1"/>
</dbReference>
<keyword evidence="12" id="KW-0732">Signal</keyword>
<feature type="domain" description="Cadherin" evidence="13">
    <location>
        <begin position="516"/>
        <end position="601"/>
    </location>
</feature>
<feature type="domain" description="Cadherin" evidence="13">
    <location>
        <begin position="138"/>
        <end position="264"/>
    </location>
</feature>
<organism evidence="14 15">
    <name type="scientific">Dendroctonus ponderosae</name>
    <name type="common">Mountain pine beetle</name>
    <dbReference type="NCBI Taxonomy" id="77166"/>
    <lineage>
        <taxon>Eukaryota</taxon>
        <taxon>Metazoa</taxon>
        <taxon>Ecdysozoa</taxon>
        <taxon>Arthropoda</taxon>
        <taxon>Hexapoda</taxon>
        <taxon>Insecta</taxon>
        <taxon>Pterygota</taxon>
        <taxon>Neoptera</taxon>
        <taxon>Endopterygota</taxon>
        <taxon>Coleoptera</taxon>
        <taxon>Polyphaga</taxon>
        <taxon>Cucujiformia</taxon>
        <taxon>Curculionidae</taxon>
        <taxon>Scolytinae</taxon>
        <taxon>Dendroctonus</taxon>
    </lineage>
</organism>
<dbReference type="CDD" id="cd11304">
    <property type="entry name" value="Cadherin_repeat"/>
    <property type="match status" value="10"/>
</dbReference>
<evidence type="ECO:0000256" key="8">
    <source>
        <dbReference type="ARBA" id="ARBA00023180"/>
    </source>
</evidence>
<dbReference type="GO" id="GO:0009653">
    <property type="term" value="P:anatomical structure morphogenesis"/>
    <property type="evidence" value="ECO:0007669"/>
    <property type="project" value="UniProtKB-ARBA"/>
</dbReference>
<dbReference type="FunFam" id="2.60.40.60:FF:000403">
    <property type="entry name" value="Protocadherin 15"/>
    <property type="match status" value="1"/>
</dbReference>
<evidence type="ECO:0000256" key="2">
    <source>
        <dbReference type="ARBA" id="ARBA00022692"/>
    </source>
</evidence>
<dbReference type="PANTHER" id="PTHR24026">
    <property type="entry name" value="FAT ATYPICAL CADHERIN-RELATED"/>
    <property type="match status" value="1"/>
</dbReference>
<dbReference type="GO" id="GO:0005509">
    <property type="term" value="F:calcium ion binding"/>
    <property type="evidence" value="ECO:0007669"/>
    <property type="project" value="UniProtKB-UniRule"/>
</dbReference>
<protein>
    <recommendedName>
        <fullName evidence="13">Cadherin domain-containing protein</fullName>
    </recommendedName>
</protein>
<dbReference type="GO" id="GO:0007163">
    <property type="term" value="P:establishment or maintenance of cell polarity"/>
    <property type="evidence" value="ECO:0007669"/>
    <property type="project" value="UniProtKB-ARBA"/>
</dbReference>
<dbReference type="SMART" id="SM00112">
    <property type="entry name" value="CA"/>
    <property type="match status" value="11"/>
</dbReference>
<dbReference type="FunFam" id="2.60.40.60:FF:000381">
    <property type="entry name" value="Protocadherin 15"/>
    <property type="match status" value="1"/>
</dbReference>
<feature type="domain" description="Cadherin" evidence="13">
    <location>
        <begin position="277"/>
        <end position="386"/>
    </location>
</feature>
<dbReference type="FunFam" id="2.60.40.60:FF:000275">
    <property type="entry name" value="Si:dkey-30k22.7"/>
    <property type="match status" value="1"/>
</dbReference>
<dbReference type="Gene3D" id="2.60.40.60">
    <property type="entry name" value="Cadherins"/>
    <property type="match status" value="10"/>
</dbReference>
<dbReference type="SUPFAM" id="SSF49313">
    <property type="entry name" value="Cadherin-like"/>
    <property type="match status" value="10"/>
</dbReference>
<dbReference type="InterPro" id="IPR015919">
    <property type="entry name" value="Cadherin-like_sf"/>
</dbReference>
<dbReference type="FunFam" id="2.60.40.60:FF:000363">
    <property type="entry name" value="Dachsous cadherin-related 1a"/>
    <property type="match status" value="1"/>
</dbReference>
<feature type="domain" description="Cadherin" evidence="13">
    <location>
        <begin position="702"/>
        <end position="802"/>
    </location>
</feature>
<reference evidence="14" key="2">
    <citation type="submission" date="2024-08" db="UniProtKB">
        <authorList>
            <consortium name="EnsemblMetazoa"/>
        </authorList>
    </citation>
    <scope>IDENTIFICATION</scope>
</reference>
<feature type="domain" description="Cadherin" evidence="13">
    <location>
        <begin position="387"/>
        <end position="499"/>
    </location>
</feature>
<keyword evidence="15" id="KW-1185">Reference proteome</keyword>
<comment type="subcellular location">
    <subcellularLocation>
        <location evidence="1">Membrane</location>
    </subcellularLocation>
</comment>
<dbReference type="PROSITE" id="PS50268">
    <property type="entry name" value="CADHERIN_2"/>
    <property type="match status" value="11"/>
</dbReference>
<dbReference type="InterPro" id="IPR002126">
    <property type="entry name" value="Cadherin-like_dom"/>
</dbReference>
<evidence type="ECO:0000256" key="6">
    <source>
        <dbReference type="ARBA" id="ARBA00022989"/>
    </source>
</evidence>
<name>A0AAR5QH92_DENPD</name>
<feature type="compositionally biased region" description="Polar residues" evidence="10">
    <location>
        <begin position="1507"/>
        <end position="1518"/>
    </location>
</feature>
<dbReference type="GO" id="GO:0060429">
    <property type="term" value="P:epithelium development"/>
    <property type="evidence" value="ECO:0007669"/>
    <property type="project" value="UniProtKB-ARBA"/>
</dbReference>
<evidence type="ECO:0000256" key="4">
    <source>
        <dbReference type="ARBA" id="ARBA00022837"/>
    </source>
</evidence>
<evidence type="ECO:0000256" key="11">
    <source>
        <dbReference type="SAM" id="Phobius"/>
    </source>
</evidence>
<dbReference type="GeneID" id="109546174"/>
<dbReference type="Pfam" id="PF00028">
    <property type="entry name" value="Cadherin"/>
    <property type="match status" value="7"/>
</dbReference>
<dbReference type="KEGG" id="dpa:109546174"/>
<dbReference type="PANTHER" id="PTHR24026:SF126">
    <property type="entry name" value="PROTOCADHERIN FAT 4"/>
    <property type="match status" value="1"/>
</dbReference>
<keyword evidence="7 11" id="KW-0472">Membrane</keyword>
<evidence type="ECO:0000256" key="5">
    <source>
        <dbReference type="ARBA" id="ARBA00022889"/>
    </source>
</evidence>
<feature type="signal peptide" evidence="12">
    <location>
        <begin position="1"/>
        <end position="24"/>
    </location>
</feature>
<keyword evidence="3" id="KW-0677">Repeat</keyword>
<keyword evidence="8" id="KW-0325">Glycoprotein</keyword>
<evidence type="ECO:0000256" key="9">
    <source>
        <dbReference type="PROSITE-ProRule" id="PRU00043"/>
    </source>
</evidence>
<dbReference type="FunFam" id="2.60.40.60:FF:000116">
    <property type="entry name" value="Dachsous cadherin-related 2"/>
    <property type="match status" value="1"/>
</dbReference>
<reference evidence="15" key="1">
    <citation type="journal article" date="2013" name="Genome Biol.">
        <title>Draft genome of the mountain pine beetle, Dendroctonus ponderosae Hopkins, a major forest pest.</title>
        <authorList>
            <person name="Keeling C.I."/>
            <person name="Yuen M.M."/>
            <person name="Liao N.Y."/>
            <person name="Docking T.R."/>
            <person name="Chan S.K."/>
            <person name="Taylor G.A."/>
            <person name="Palmquist D.L."/>
            <person name="Jackman S.D."/>
            <person name="Nguyen A."/>
            <person name="Li M."/>
            <person name="Henderson H."/>
            <person name="Janes J.K."/>
            <person name="Zhao Y."/>
            <person name="Pandoh P."/>
            <person name="Moore R."/>
            <person name="Sperling F.A."/>
            <person name="Huber D.P."/>
            <person name="Birol I."/>
            <person name="Jones S.J."/>
            <person name="Bohlmann J."/>
        </authorList>
    </citation>
    <scope>NUCLEOTIDE SEQUENCE</scope>
</reference>
<evidence type="ECO:0000256" key="3">
    <source>
        <dbReference type="ARBA" id="ARBA00022737"/>
    </source>
</evidence>
<evidence type="ECO:0000256" key="1">
    <source>
        <dbReference type="ARBA" id="ARBA00004370"/>
    </source>
</evidence>
<keyword evidence="4 9" id="KW-0106">Calcium</keyword>
<evidence type="ECO:0000313" key="15">
    <source>
        <dbReference type="Proteomes" id="UP000019118"/>
    </source>
</evidence>
<feature type="domain" description="Cadherin" evidence="13">
    <location>
        <begin position="803"/>
        <end position="903"/>
    </location>
</feature>
<dbReference type="EnsemblMetazoa" id="XM_019917026.1">
    <property type="protein sequence ID" value="XP_019772585.1"/>
    <property type="gene ID" value="LOC109546174"/>
</dbReference>
<evidence type="ECO:0000256" key="12">
    <source>
        <dbReference type="SAM" id="SignalP"/>
    </source>
</evidence>
<dbReference type="FunFam" id="2.60.40.60:FF:000315">
    <property type="entry name" value="CaDHerin family"/>
    <property type="match status" value="1"/>
</dbReference>
<dbReference type="InterPro" id="IPR020894">
    <property type="entry name" value="Cadherin_CS"/>
</dbReference>
<accession>A0AAR5QH92</accession>
<sequence>MVHAMAFHFRVLLSILIFLPWIQCKGLCEVENGSSNIIVDIEESRGSSVSQETTPKDLPIVGEPNVDIFLDLSFPKGPPLFFLNEKKLQLLAPIDRDENNLSHIVFQLICTIKSTHKVKSIPVIVRLTDINDNSPQFVGVPYETSISELTPIGTTIYQNINAKDKDTGVNGQVEYSIIKGSNFIPDEGTGKQRIRSEDGNGYFAINYPHQGQVTVNRTLDFEKIQRYYVTILATDKAKEESERLTSTTTLVVNIKDDDDLPPSFIYTGCMMLDGSCINTEYSASVSAGVNQGILNTLPEKIQAVDMDTINSPIKFSFVSGTPASYVEYFKINPDTGAVHQIKAVESATTKKFNIIIKAQEVSEAKRSTTAKLFITVKPVDTHPPEIVLSSREGYVNEMSPVGEEVLDAHDKPLLVQVVDPDFGPDDPKPIYTFELTSPYFVIDKDGHLVVNENNLDRDPPNPGKFKFQIVAREKNSTAASAPSSVTVNLLDINDNPPILPIISPVSVPAGDTKRNVTTIHAADKDEGVNAEVKYSIYHVSNNGNNKFSINEHTGDITTTGKLNAGDQYSLTVQATDSGGLYSQAIVEVTVSPGPNTEAPIFEQSVYDLEVSEGATINSTVATLVATDPEGDLISYSIMSGNDLRQFAIGTKTGVISIIRMLDREDLNRYQMVIKAEDTGKLSSTATVNIKVTDINDKNPEFVGDPYLFHVKEGIKKTSVGFVKATDADEGINAQVTYLIPSGLPFDIDNETGEIRTNRPLDYESQKNYQFVVTAKDGAPDPRIATATVAVEVEDVEDEVPVFREESYEALVPENAADHFVTSVEAYDPDTVQKITYVIHQGPTDLFRIDEKTGAIYTTRGLDYEKDQEHVLVIGTLENMSNEKNSTTKVIVEVEDRNDIPPVFTIIPHPISLEDDVAIGTTVTTLVATDSDGTAPGNKVRYEIIGRGKAPKYFQIDPDSGILRVTNDLKKEVDTEYQVDVRAYDLGDPQLSSVITVEVFIQHVATVAPEVGLRFADTAYTLQVPENTTIGKHIKTLTIVNGKTHGTTIPLKCQIISGNTEGKFVLNVTEDRNCALFLNGSLDFESHEQYVFDVEIMSLQGFINKDFAVTQVTVNVQDVNDNKPYFVYPFEGENVSSKPFKDLKSNDIESETENNTISESRKYFAALSLDAPINTAVTQIKAEDLDTGKFGKISYNLTGNYSEEFFTIDPSTGIIRTKRTFDYISQESLPFTLIAWARDNPNATRDYFETSTQLVINLISDQNRLILVIGDAKPNIVQKKLDDIVKVIQDQSGLIAGIEKLGSRQFIGGNGTLENDPEGTDVWFYVIDPDTDEILTRNSSLVKRALIDKSSMDNITFDLSAQIKHTAFNIHEPLVFHKVRTASLASFNDEVFLYALIIIACIIFVLGSVGIIYICVSWSRYKSFNAQFTKARQYVVPASPARYDTVYVEPNLKEYETQVLQMVVNVDDQEDFNDLQIDFSNKNHAFSLENVSYIGKDTNLKNYDKSRPVSNESASTVRASSEDDNTHLIKSTNNNIRRDHIYRSSSEDDMNTSPTNENVMFKEKKDYNMTMGYSYDSPIETTTEL</sequence>
<feature type="domain" description="Cadherin" evidence="13">
    <location>
        <begin position="602"/>
        <end position="701"/>
    </location>
</feature>
<dbReference type="PRINTS" id="PR00205">
    <property type="entry name" value="CADHERIN"/>
</dbReference>
<feature type="domain" description="Cadherin" evidence="13">
    <location>
        <begin position="1015"/>
        <end position="1125"/>
    </location>
</feature>
<feature type="transmembrane region" description="Helical" evidence="11">
    <location>
        <begin position="1390"/>
        <end position="1415"/>
    </location>
</feature>
<evidence type="ECO:0000256" key="7">
    <source>
        <dbReference type="ARBA" id="ARBA00023136"/>
    </source>
</evidence>
<evidence type="ECO:0000259" key="13">
    <source>
        <dbReference type="PROSITE" id="PS50268"/>
    </source>
</evidence>
<feature type="chain" id="PRO_5043322236" description="Cadherin domain-containing protein" evidence="12">
    <location>
        <begin position="25"/>
        <end position="1584"/>
    </location>
</feature>
<keyword evidence="2 11" id="KW-0812">Transmembrane</keyword>
<dbReference type="Proteomes" id="UP000019118">
    <property type="component" value="Unassembled WGS sequence"/>
</dbReference>
<evidence type="ECO:0000313" key="14">
    <source>
        <dbReference type="EnsemblMetazoa" id="XP_019772585.1"/>
    </source>
</evidence>
<feature type="region of interest" description="Disordered" evidence="10">
    <location>
        <begin position="1504"/>
        <end position="1527"/>
    </location>
</feature>
<keyword evidence="5" id="KW-0130">Cell adhesion</keyword>
<feature type="domain" description="Cadherin" evidence="13">
    <location>
        <begin position="81"/>
        <end position="137"/>
    </location>
</feature>
<proteinExistence type="predicted"/>
<evidence type="ECO:0000256" key="10">
    <source>
        <dbReference type="SAM" id="MobiDB-lite"/>
    </source>
</evidence>
<keyword evidence="6 11" id="KW-1133">Transmembrane helix</keyword>
<dbReference type="FunFam" id="2.60.40.60:FF:000232">
    <property type="entry name" value="Neural-cadherin"/>
    <property type="match status" value="1"/>
</dbReference>
<dbReference type="GO" id="GO:0005886">
    <property type="term" value="C:plasma membrane"/>
    <property type="evidence" value="ECO:0007669"/>
    <property type="project" value="UniProtKB-SubCell"/>
</dbReference>
<feature type="domain" description="Cadherin" evidence="13">
    <location>
        <begin position="1158"/>
        <end position="1275"/>
    </location>
</feature>
<feature type="domain" description="Cadherin" evidence="13">
    <location>
        <begin position="904"/>
        <end position="1010"/>
    </location>
</feature>